<dbReference type="InterPro" id="IPR021679">
    <property type="entry name" value="Toxin_endonuclease_YhaV"/>
</dbReference>
<reference evidence="2" key="1">
    <citation type="journal article" date="2022" name="Microbiol. Spectr.">
        <title>An Nuclear Magnetic Resonance Fingerprint Matching Approach for the Identification and Structural Re-Evaluation of Pseudomonas Lipopeptides.</title>
        <authorList>
            <person name="De Roo V."/>
            <person name="Verleysen Y."/>
            <person name="Kovacs B."/>
            <person name="De Vleeschouwer M."/>
            <person name="Muangkaew P."/>
            <person name="Girard L."/>
            <person name="Hofte M."/>
            <person name="De Mot R."/>
            <person name="Madder A."/>
            <person name="Geudens N."/>
            <person name="Martins J.C."/>
        </authorList>
    </citation>
    <scope>NUCLEOTIDE SEQUENCE</scope>
    <source>
        <strain evidence="2">COR51</strain>
    </source>
</reference>
<reference evidence="2" key="2">
    <citation type="submission" date="2022-09" db="EMBL/GenBank/DDBJ databases">
        <authorList>
            <person name="Cesa-Luna C."/>
            <person name="Girard L."/>
            <person name="Lood C."/>
            <person name="Hofte M."/>
            <person name="De Mot R."/>
        </authorList>
    </citation>
    <scope>NUCLEOTIDE SEQUENCE</scope>
    <source>
        <strain evidence="2">COR51</strain>
    </source>
</reference>
<proteinExistence type="predicted"/>
<name>A0ABT2VDF6_9PSED</name>
<keyword evidence="1" id="KW-0175">Coiled coil</keyword>
<dbReference type="Pfam" id="PF11663">
    <property type="entry name" value="Toxin_YhaV"/>
    <property type="match status" value="1"/>
</dbReference>
<comment type="caution">
    <text evidence="2">The sequence shown here is derived from an EMBL/GenBank/DDBJ whole genome shotgun (WGS) entry which is preliminary data.</text>
</comment>
<evidence type="ECO:0000256" key="1">
    <source>
        <dbReference type="SAM" id="Coils"/>
    </source>
</evidence>
<protein>
    <submittedName>
        <fullName evidence="2">Type II toxin-antitoxin system YhaV family toxin</fullName>
    </submittedName>
</protein>
<evidence type="ECO:0000313" key="2">
    <source>
        <dbReference type="EMBL" id="MCU7239412.1"/>
    </source>
</evidence>
<accession>A0ABT2VDF6</accession>
<reference evidence="2" key="3">
    <citation type="journal article" date="2023" name="mSystems">
        <title>Charting the Lipopeptidome of Nonpathogenic Pseudomonas.</title>
        <authorList>
            <person name="Cesa-Luna C."/>
            <person name="Geudens N."/>
            <person name="Girard L."/>
            <person name="De Roo V."/>
            <person name="Maklad H.R."/>
            <person name="Martins J.C."/>
            <person name="Hofte M."/>
            <person name="De Mot R."/>
        </authorList>
    </citation>
    <scope>NUCLEOTIDE SEQUENCE</scope>
    <source>
        <strain evidence="2">COR51</strain>
    </source>
</reference>
<sequence>MTDADDLPPVSSTGWTVFAHPMFLDKLDQLKNELEVLKRKAPDSYTKKNAWKRLTAIIRLAFDGIAQDPTKSEYRQGNTLGDAHRHWFRAKFFQQYRLFFRYHASSKIIVLVWVNDDDSKRAYESSDDAYKVFRRMLGSGHPPDDWDQLLQEATAATARFNATLKR</sequence>
<feature type="coiled-coil region" evidence="1">
    <location>
        <begin position="20"/>
        <end position="47"/>
    </location>
</feature>
<dbReference type="RefSeq" id="WP_262951927.1">
    <property type="nucleotide sequence ID" value="NZ_JAOSLA010000022.1"/>
</dbReference>
<keyword evidence="3" id="KW-1185">Reference proteome</keyword>
<gene>
    <name evidence="2" type="ORF">OC929_15280</name>
</gene>
<dbReference type="EMBL" id="JAOSLA010000022">
    <property type="protein sequence ID" value="MCU7239412.1"/>
    <property type="molecule type" value="Genomic_DNA"/>
</dbReference>
<dbReference type="Proteomes" id="UP001139994">
    <property type="component" value="Unassembled WGS sequence"/>
</dbReference>
<organism evidence="2 3">
    <name type="scientific">Pseudomonas peradeniyensis</name>
    <dbReference type="NCBI Taxonomy" id="2745488"/>
    <lineage>
        <taxon>Bacteria</taxon>
        <taxon>Pseudomonadati</taxon>
        <taxon>Pseudomonadota</taxon>
        <taxon>Gammaproteobacteria</taxon>
        <taxon>Pseudomonadales</taxon>
        <taxon>Pseudomonadaceae</taxon>
        <taxon>Pseudomonas</taxon>
    </lineage>
</organism>
<evidence type="ECO:0000313" key="3">
    <source>
        <dbReference type="Proteomes" id="UP001139994"/>
    </source>
</evidence>